<dbReference type="RefSeq" id="WP_284312351.1">
    <property type="nucleotide sequence ID" value="NZ_BSPC01000022.1"/>
</dbReference>
<comment type="caution">
    <text evidence="2">The sequence shown here is derived from an EMBL/GenBank/DDBJ whole genome shotgun (WGS) entry which is preliminary data.</text>
</comment>
<keyword evidence="1" id="KW-0472">Membrane</keyword>
<gene>
    <name evidence="2" type="ORF">GCM10007874_24400</name>
</gene>
<keyword evidence="1" id="KW-1133">Transmembrane helix</keyword>
<dbReference type="EMBL" id="BSPC01000022">
    <property type="protein sequence ID" value="GLS19423.1"/>
    <property type="molecule type" value="Genomic_DNA"/>
</dbReference>
<feature type="transmembrane region" description="Helical" evidence="1">
    <location>
        <begin position="7"/>
        <end position="27"/>
    </location>
</feature>
<keyword evidence="1" id="KW-0812">Transmembrane</keyword>
<dbReference type="Proteomes" id="UP001156882">
    <property type="component" value="Unassembled WGS sequence"/>
</dbReference>
<sequence length="54" mass="5779">MHTPSRWIFIVSLLLAIVALIGAAHLVAAVEPYAVFVALAGWLVLTIGCFIKTT</sequence>
<organism evidence="2 3">
    <name type="scientific">Labrys miyagiensis</name>
    <dbReference type="NCBI Taxonomy" id="346912"/>
    <lineage>
        <taxon>Bacteria</taxon>
        <taxon>Pseudomonadati</taxon>
        <taxon>Pseudomonadota</taxon>
        <taxon>Alphaproteobacteria</taxon>
        <taxon>Hyphomicrobiales</taxon>
        <taxon>Xanthobacteraceae</taxon>
        <taxon>Labrys</taxon>
    </lineage>
</organism>
<evidence type="ECO:0000313" key="2">
    <source>
        <dbReference type="EMBL" id="GLS19423.1"/>
    </source>
</evidence>
<evidence type="ECO:0000256" key="1">
    <source>
        <dbReference type="SAM" id="Phobius"/>
    </source>
</evidence>
<name>A0ABQ6CGK9_9HYPH</name>
<reference evidence="3" key="1">
    <citation type="journal article" date="2019" name="Int. J. Syst. Evol. Microbiol.">
        <title>The Global Catalogue of Microorganisms (GCM) 10K type strain sequencing project: providing services to taxonomists for standard genome sequencing and annotation.</title>
        <authorList>
            <consortium name="The Broad Institute Genomics Platform"/>
            <consortium name="The Broad Institute Genome Sequencing Center for Infectious Disease"/>
            <person name="Wu L."/>
            <person name="Ma J."/>
        </authorList>
    </citation>
    <scope>NUCLEOTIDE SEQUENCE [LARGE SCALE GENOMIC DNA]</scope>
    <source>
        <strain evidence="3">NBRC 101365</strain>
    </source>
</reference>
<protein>
    <submittedName>
        <fullName evidence="2">Uncharacterized protein</fullName>
    </submittedName>
</protein>
<accession>A0ABQ6CGK9</accession>
<keyword evidence="3" id="KW-1185">Reference proteome</keyword>
<proteinExistence type="predicted"/>
<feature type="transmembrane region" description="Helical" evidence="1">
    <location>
        <begin position="33"/>
        <end position="51"/>
    </location>
</feature>
<evidence type="ECO:0000313" key="3">
    <source>
        <dbReference type="Proteomes" id="UP001156882"/>
    </source>
</evidence>